<accession>A0A645GXG6</accession>
<dbReference type="AlphaFoldDB" id="A0A645GXG6"/>
<reference evidence="1" key="1">
    <citation type="submission" date="2019-08" db="EMBL/GenBank/DDBJ databases">
        <authorList>
            <person name="Kucharzyk K."/>
            <person name="Murdoch R.W."/>
            <person name="Higgins S."/>
            <person name="Loffler F."/>
        </authorList>
    </citation>
    <scope>NUCLEOTIDE SEQUENCE</scope>
</reference>
<gene>
    <name evidence="1" type="ORF">SDC9_178891</name>
</gene>
<comment type="caution">
    <text evidence="1">The sequence shown here is derived from an EMBL/GenBank/DDBJ whole genome shotgun (WGS) entry which is preliminary data.</text>
</comment>
<name>A0A645GXG6_9ZZZZ</name>
<sequence length="174" mass="18782">MNGVHDQHVAARVGRLVHDLIQIGLAEDVDVVFHAEAIRAQLDLGRALLSGDIQNGALAGKRVRRLQEKRRFSDARITAKQHHHAANQPAAEDAVEFAHAGGDALLRQRNNFAELLRNGSPANGRALHLDLRKLGHGVPALALRALAHPFGGLIAAFAADIGDAIFICHISRRP</sequence>
<organism evidence="1">
    <name type="scientific">bioreactor metagenome</name>
    <dbReference type="NCBI Taxonomy" id="1076179"/>
    <lineage>
        <taxon>unclassified sequences</taxon>
        <taxon>metagenomes</taxon>
        <taxon>ecological metagenomes</taxon>
    </lineage>
</organism>
<proteinExistence type="predicted"/>
<evidence type="ECO:0000313" key="1">
    <source>
        <dbReference type="EMBL" id="MPN31417.1"/>
    </source>
</evidence>
<dbReference type="EMBL" id="VSSQ01082935">
    <property type="protein sequence ID" value="MPN31417.1"/>
    <property type="molecule type" value="Genomic_DNA"/>
</dbReference>
<protein>
    <submittedName>
        <fullName evidence="1">Uncharacterized protein</fullName>
    </submittedName>
</protein>